<feature type="domain" description="DUF4220" evidence="2">
    <location>
        <begin position="51"/>
        <end position="365"/>
    </location>
</feature>
<comment type="caution">
    <text evidence="3">The sequence shown here is derived from an EMBL/GenBank/DDBJ whole genome shotgun (WGS) entry which is preliminary data.</text>
</comment>
<dbReference type="Pfam" id="PF04578">
    <property type="entry name" value="DUF594"/>
    <property type="match status" value="1"/>
</dbReference>
<dbReference type="EMBL" id="WJXA01000001">
    <property type="protein sequence ID" value="KAF7154200.1"/>
    <property type="molecule type" value="Genomic_DNA"/>
</dbReference>
<proteinExistence type="predicted"/>
<sequence length="620" mass="71369">MDPIITWVRRLWDAWDLRVLVLLSFTLQIILSLFGSRRKHLSSVWIRVLVWLAYLIADLVATVALGKLSEVQGAHEKCNILWAIWAPLLLLHLGGPDSITAYSFEDNQSWLRHLLGVAVQLFVAIYVILISWQNSWFSFMSIPALVAGTIKYGERTWVLKWVSGDKYLDSIPLGSLTHTPTKYYTEGNDYVRVLVLAHELLGCFMKYLESEGNLPVVGYHESWAMGDDIMCDAVEVKMGLMYDLLYTKVSVIFSKGGFIMRCISFGSTIAVLVGLIFRIVFLETREGDEDHQNWIEIAITGVLIVGALALEIYAAIVLFSSNWGMLWLIKHGKKEWVIGLSQRFPRLFNKKKNWSKMMGQFDLLGYLHKSRARDVQSPSSKIIGKVLGGKYEDKWNRYLHKTECSVHPLVYKAILELLHKPLRISDSLTHELDEIWAIPNESDTDFLWLVMHVYLATQICYCLETEWDAAGGEDDPSGSNSSSWEENMKVSKALSDYMMYLLIMRPSLLPNVGSRLRDLERLLFDRHYLTGEESDVNVTCRYLLRKEREGFGRIAKLLKEKERSERWELIKRIWLRTLHTATSGRTSFGQKNSHFQQLREGGELLTLIWFMNPPRSLPFV</sequence>
<feature type="transmembrane region" description="Helical" evidence="1">
    <location>
        <begin position="111"/>
        <end position="130"/>
    </location>
</feature>
<keyword evidence="4" id="KW-1185">Reference proteome</keyword>
<feature type="transmembrane region" description="Helical" evidence="1">
    <location>
        <begin position="17"/>
        <end position="36"/>
    </location>
</feature>
<accession>A0A834LZL1</accession>
<dbReference type="InterPro" id="IPR007658">
    <property type="entry name" value="DUF594"/>
</dbReference>
<keyword evidence="1" id="KW-0812">Transmembrane</keyword>
<evidence type="ECO:0000259" key="2">
    <source>
        <dbReference type="Pfam" id="PF13968"/>
    </source>
</evidence>
<dbReference type="PANTHER" id="PTHR31325">
    <property type="entry name" value="OS01G0798800 PROTEIN-RELATED"/>
    <property type="match status" value="1"/>
</dbReference>
<keyword evidence="1" id="KW-1133">Transmembrane helix</keyword>
<gene>
    <name evidence="3" type="ORF">RHSIM_Rhsim01G0022800</name>
</gene>
<evidence type="ECO:0000313" key="3">
    <source>
        <dbReference type="EMBL" id="KAF7154200.1"/>
    </source>
</evidence>
<feature type="transmembrane region" description="Helical" evidence="1">
    <location>
        <begin position="48"/>
        <end position="68"/>
    </location>
</feature>
<dbReference type="InterPro" id="IPR025315">
    <property type="entry name" value="DUF4220"/>
</dbReference>
<dbReference type="Pfam" id="PF13968">
    <property type="entry name" value="DUF4220"/>
    <property type="match status" value="1"/>
</dbReference>
<feature type="transmembrane region" description="Helical" evidence="1">
    <location>
        <begin position="258"/>
        <end position="282"/>
    </location>
</feature>
<keyword evidence="1" id="KW-0472">Membrane</keyword>
<evidence type="ECO:0000256" key="1">
    <source>
        <dbReference type="SAM" id="Phobius"/>
    </source>
</evidence>
<feature type="transmembrane region" description="Helical" evidence="1">
    <location>
        <begin position="294"/>
        <end position="319"/>
    </location>
</feature>
<dbReference type="AlphaFoldDB" id="A0A834LZL1"/>
<feature type="transmembrane region" description="Helical" evidence="1">
    <location>
        <begin position="80"/>
        <end position="99"/>
    </location>
</feature>
<organism evidence="3 4">
    <name type="scientific">Rhododendron simsii</name>
    <name type="common">Sims's rhododendron</name>
    <dbReference type="NCBI Taxonomy" id="118357"/>
    <lineage>
        <taxon>Eukaryota</taxon>
        <taxon>Viridiplantae</taxon>
        <taxon>Streptophyta</taxon>
        <taxon>Embryophyta</taxon>
        <taxon>Tracheophyta</taxon>
        <taxon>Spermatophyta</taxon>
        <taxon>Magnoliopsida</taxon>
        <taxon>eudicotyledons</taxon>
        <taxon>Gunneridae</taxon>
        <taxon>Pentapetalae</taxon>
        <taxon>asterids</taxon>
        <taxon>Ericales</taxon>
        <taxon>Ericaceae</taxon>
        <taxon>Ericoideae</taxon>
        <taxon>Rhodoreae</taxon>
        <taxon>Rhododendron</taxon>
    </lineage>
</organism>
<reference evidence="3" key="1">
    <citation type="submission" date="2019-11" db="EMBL/GenBank/DDBJ databases">
        <authorList>
            <person name="Liu Y."/>
            <person name="Hou J."/>
            <person name="Li T.-Q."/>
            <person name="Guan C.-H."/>
            <person name="Wu X."/>
            <person name="Wu H.-Z."/>
            <person name="Ling F."/>
            <person name="Zhang R."/>
            <person name="Shi X.-G."/>
            <person name="Ren J.-P."/>
            <person name="Chen E.-F."/>
            <person name="Sun J.-M."/>
        </authorList>
    </citation>
    <scope>NUCLEOTIDE SEQUENCE</scope>
    <source>
        <strain evidence="3">Adult_tree_wgs_1</strain>
        <tissue evidence="3">Leaves</tissue>
    </source>
</reference>
<protein>
    <recommendedName>
        <fullName evidence="2">DUF4220 domain-containing protein</fullName>
    </recommendedName>
</protein>
<dbReference type="Proteomes" id="UP000626092">
    <property type="component" value="Unassembled WGS sequence"/>
</dbReference>
<name>A0A834LZL1_RHOSS</name>
<dbReference type="OrthoDB" id="1689146at2759"/>
<evidence type="ECO:0000313" key="4">
    <source>
        <dbReference type="Proteomes" id="UP000626092"/>
    </source>
</evidence>